<dbReference type="PROSITE" id="PS00921">
    <property type="entry name" value="NITRIL_CHT_2"/>
    <property type="match status" value="1"/>
</dbReference>
<evidence type="ECO:0000256" key="2">
    <source>
        <dbReference type="SAM" id="MobiDB-lite"/>
    </source>
</evidence>
<dbReference type="Pfam" id="PF00795">
    <property type="entry name" value="CN_hydrolase"/>
    <property type="match status" value="1"/>
</dbReference>
<dbReference type="SUPFAM" id="SSF56317">
    <property type="entry name" value="Carbon-nitrogen hydrolase"/>
    <property type="match status" value="1"/>
</dbReference>
<dbReference type="Proteomes" id="UP000320184">
    <property type="component" value="Unassembled WGS sequence"/>
</dbReference>
<dbReference type="PROSITE" id="PS50263">
    <property type="entry name" value="CN_HYDROLASE"/>
    <property type="match status" value="1"/>
</dbReference>
<proteinExistence type="inferred from homology"/>
<feature type="compositionally biased region" description="Basic residues" evidence="2">
    <location>
        <begin position="324"/>
        <end position="379"/>
    </location>
</feature>
<dbReference type="Gene3D" id="3.60.110.10">
    <property type="entry name" value="Carbon-nitrogen hydrolase"/>
    <property type="match status" value="1"/>
</dbReference>
<feature type="domain" description="CN hydrolase" evidence="3">
    <location>
        <begin position="8"/>
        <end position="278"/>
    </location>
</feature>
<dbReference type="PANTHER" id="PTHR46044">
    <property type="entry name" value="NITRILASE"/>
    <property type="match status" value="1"/>
</dbReference>
<evidence type="ECO:0000259" key="3">
    <source>
        <dbReference type="PROSITE" id="PS50263"/>
    </source>
</evidence>
<keyword evidence="4" id="KW-0378">Hydrolase</keyword>
<dbReference type="PANTHER" id="PTHR46044:SF1">
    <property type="entry name" value="CN HYDROLASE DOMAIN-CONTAINING PROTEIN"/>
    <property type="match status" value="1"/>
</dbReference>
<organism evidence="4 5">
    <name type="scientific">Eiseniibacteriota bacterium</name>
    <dbReference type="NCBI Taxonomy" id="2212470"/>
    <lineage>
        <taxon>Bacteria</taxon>
        <taxon>Candidatus Eiseniibacteriota</taxon>
    </lineage>
</organism>
<comment type="similarity">
    <text evidence="1">Belongs to the carbon-nitrogen hydrolase superfamily. Nitrilase family.</text>
</comment>
<feature type="region of interest" description="Disordered" evidence="2">
    <location>
        <begin position="311"/>
        <end position="379"/>
    </location>
</feature>
<evidence type="ECO:0000256" key="1">
    <source>
        <dbReference type="ARBA" id="ARBA00008129"/>
    </source>
</evidence>
<comment type="caution">
    <text evidence="4">The sequence shown here is derived from an EMBL/GenBank/DDBJ whole genome shotgun (WGS) entry which is preliminary data.</text>
</comment>
<dbReference type="InterPro" id="IPR044149">
    <property type="entry name" value="Nitrilases_CHs"/>
</dbReference>
<gene>
    <name evidence="4" type="ORF">E6K73_06475</name>
</gene>
<dbReference type="InterPro" id="IPR003010">
    <property type="entry name" value="C-N_Hydrolase"/>
</dbReference>
<dbReference type="InterPro" id="IPR000132">
    <property type="entry name" value="Nitrilase/CN_hydratase_CS"/>
</dbReference>
<dbReference type="GO" id="GO:0000257">
    <property type="term" value="F:nitrilase activity"/>
    <property type="evidence" value="ECO:0007669"/>
    <property type="project" value="UniProtKB-ARBA"/>
</dbReference>
<dbReference type="AlphaFoldDB" id="A0A538SIF5"/>
<sequence length="379" mass="42465">MTRTSPKLRVAAVQAAPVFLDLEGTLDKACHLIATAARRGAKLIVLPEAFVPAYPDWIWALPPSRSRAISELYAELVENAVTIPGPACDRLCQAAREARVYVVIGVNERNSEASGTSLYNTLLFIDPDGTLLIRHRKLVPTGAERLVWARGDGSTLRVLETPFGRLGGLICWENYMPLARYALYERGVQVHVASTWDRGEPWLSSLRHIAAEGRMFVIGCCQALHRDHIPDRLEFKRLYPPDRTWINVGDSTIVDPRGQVIAGPLREKEDILFAELDLAVATGARWMLDVAGHYSRPDVFQFAVRTAVPGSGESAAVPSSREAARRRALRVRSRPAARRKSVRRVRSRPAARRKSVRRARSRPAARRKSVRRARKPRRR</sequence>
<evidence type="ECO:0000313" key="5">
    <source>
        <dbReference type="Proteomes" id="UP000320184"/>
    </source>
</evidence>
<protein>
    <submittedName>
        <fullName evidence="4">Carbon-nitrogen hydrolase family protein</fullName>
    </submittedName>
</protein>
<evidence type="ECO:0000313" key="4">
    <source>
        <dbReference type="EMBL" id="TMQ51162.1"/>
    </source>
</evidence>
<name>A0A538SIF5_UNCEI</name>
<dbReference type="InterPro" id="IPR036526">
    <property type="entry name" value="C-N_Hydrolase_sf"/>
</dbReference>
<dbReference type="EMBL" id="VBOT01000079">
    <property type="protein sequence ID" value="TMQ51162.1"/>
    <property type="molecule type" value="Genomic_DNA"/>
</dbReference>
<accession>A0A538SIF5</accession>
<dbReference type="CDD" id="cd07564">
    <property type="entry name" value="nitrilases_CHs"/>
    <property type="match status" value="1"/>
</dbReference>
<reference evidence="4 5" key="1">
    <citation type="journal article" date="2019" name="Nat. Microbiol.">
        <title>Mediterranean grassland soil C-N compound turnover is dependent on rainfall and depth, and is mediated by genomically divergent microorganisms.</title>
        <authorList>
            <person name="Diamond S."/>
            <person name="Andeer P.F."/>
            <person name="Li Z."/>
            <person name="Crits-Christoph A."/>
            <person name="Burstein D."/>
            <person name="Anantharaman K."/>
            <person name="Lane K.R."/>
            <person name="Thomas B.C."/>
            <person name="Pan C."/>
            <person name="Northen T.R."/>
            <person name="Banfield J.F."/>
        </authorList>
    </citation>
    <scope>NUCLEOTIDE SEQUENCE [LARGE SCALE GENOMIC DNA]</scope>
    <source>
        <strain evidence="4">WS_3</strain>
    </source>
</reference>